<dbReference type="InterPro" id="IPR025745">
    <property type="entry name" value="Mrr-like_N_dom"/>
</dbReference>
<feature type="region of interest" description="Disordered" evidence="1">
    <location>
        <begin position="107"/>
        <end position="134"/>
    </location>
</feature>
<gene>
    <name evidence="3" type="ORF">CSTERLE_00950</name>
</gene>
<organism evidence="3 4">
    <name type="scientific">Thermoclostridium stercorarium subsp. leptospartum DSM 9219</name>
    <dbReference type="NCBI Taxonomy" id="1346611"/>
    <lineage>
        <taxon>Bacteria</taxon>
        <taxon>Bacillati</taxon>
        <taxon>Bacillota</taxon>
        <taxon>Clostridia</taxon>
        <taxon>Eubacteriales</taxon>
        <taxon>Oscillospiraceae</taxon>
        <taxon>Thermoclostridium</taxon>
    </lineage>
</organism>
<evidence type="ECO:0000256" key="1">
    <source>
        <dbReference type="SAM" id="MobiDB-lite"/>
    </source>
</evidence>
<reference evidence="3 4" key="1">
    <citation type="submission" date="2016-02" db="EMBL/GenBank/DDBJ databases">
        <title>Comparison of Clostridium stercorarium subspecies using comparative genomics and transcriptomics.</title>
        <authorList>
            <person name="Schellenberg J."/>
            <person name="Thallinger G."/>
            <person name="Levin D.B."/>
            <person name="Zhang X."/>
            <person name="Alvare G."/>
            <person name="Fristensky B."/>
            <person name="Sparling R."/>
        </authorList>
    </citation>
    <scope>NUCLEOTIDE SEQUENCE [LARGE SCALE GENOMIC DNA]</scope>
    <source>
        <strain evidence="3 4">DSM 9219</strain>
    </source>
</reference>
<dbReference type="Pfam" id="PF14338">
    <property type="entry name" value="Mrr_N"/>
    <property type="match status" value="1"/>
</dbReference>
<accession>A0A1B1YHL9</accession>
<dbReference type="EMBL" id="CP014673">
    <property type="protein sequence ID" value="ANX00259.1"/>
    <property type="molecule type" value="Genomic_DNA"/>
</dbReference>
<feature type="compositionally biased region" description="Polar residues" evidence="1">
    <location>
        <begin position="117"/>
        <end position="129"/>
    </location>
</feature>
<protein>
    <recommendedName>
        <fullName evidence="2">Restriction system protein Mrr-like N-terminal domain-containing protein</fullName>
    </recommendedName>
</protein>
<feature type="domain" description="Restriction system protein Mrr-like N-terminal" evidence="2">
    <location>
        <begin position="1"/>
        <end position="83"/>
    </location>
</feature>
<sequence length="165" mass="19317">MLPLLELLKDEKPHKMSDVREKLAEYFNLSEEDKRVLLPSGKQKLYVNRIGWATTYLNYAKLIEKIERGVYKVTERGLDVLKEKPPMINVNYLVKFPEFREFLNKSKEKASEEENKGTQGMSETDTPIETNEKVIVQENWGKTRARLYIEKNEGKMTEDLKKMGS</sequence>
<dbReference type="Proteomes" id="UP000092931">
    <property type="component" value="Chromosome"/>
</dbReference>
<evidence type="ECO:0000313" key="4">
    <source>
        <dbReference type="Proteomes" id="UP000092931"/>
    </source>
</evidence>
<dbReference type="AlphaFoldDB" id="A0A1B1YHL9"/>
<name>A0A1B1YHL9_THEST</name>
<feature type="compositionally biased region" description="Basic and acidic residues" evidence="1">
    <location>
        <begin position="107"/>
        <end position="116"/>
    </location>
</feature>
<proteinExistence type="predicted"/>
<evidence type="ECO:0000259" key="2">
    <source>
        <dbReference type="Pfam" id="PF14338"/>
    </source>
</evidence>
<evidence type="ECO:0000313" key="3">
    <source>
        <dbReference type="EMBL" id="ANX00259.1"/>
    </source>
</evidence>